<evidence type="ECO:0000313" key="2">
    <source>
        <dbReference type="EMBL" id="MBP2016745.1"/>
    </source>
</evidence>
<dbReference type="PANTHER" id="PTHR42705:SF3">
    <property type="entry name" value="ATP-DEPENDENT DNA LIGASE"/>
    <property type="match status" value="1"/>
</dbReference>
<dbReference type="RefSeq" id="WP_209464900.1">
    <property type="nucleotide sequence ID" value="NZ_JAGGLG010000001.1"/>
</dbReference>
<sequence length="304" mass="33528">MAGGSRQRVSVAGRELVVTNLDKPFWPEDGLTKGDLIAYYVSVAQYLLPYLRGRPVVLTRYPHGYGDKWFYQKDAPEGLPDWIPTWPDQAEDGRVIRYMRIEEPAALAYVANLGAIELHPWLSSCNAPDQPDWAVIDLDPAEGATFQDVLVVARLVGQILGELGLTGYPKLSGATGIHIFCRAEPGTTYAETATFCELIGRLLLRAYPEKVTLERAVAKRAGKVYVDYLQNRRGQTITSVYGVRPLPGAPVSAPVTWAEVAGEPPRFTIRTLPDRLAAVGDLFAPMVNAPQDLRGAIERLKRIV</sequence>
<accession>A0ABS4JMH0</accession>
<dbReference type="EC" id="6.5.1.1" evidence="2"/>
<comment type="caution">
    <text evidence="2">The sequence shown here is derived from an EMBL/GenBank/DDBJ whole genome shotgun (WGS) entry which is preliminary data.</text>
</comment>
<dbReference type="Proteomes" id="UP001519289">
    <property type="component" value="Unassembled WGS sequence"/>
</dbReference>
<dbReference type="InterPro" id="IPR052171">
    <property type="entry name" value="NHEJ_LigD"/>
</dbReference>
<keyword evidence="3" id="KW-1185">Reference proteome</keyword>
<dbReference type="NCBIfam" id="TIGR02778">
    <property type="entry name" value="ligD_pol"/>
    <property type="match status" value="1"/>
</dbReference>
<proteinExistence type="predicted"/>
<organism evidence="2 3">
    <name type="scientific">Symbiobacterium terraclitae</name>
    <dbReference type="NCBI Taxonomy" id="557451"/>
    <lineage>
        <taxon>Bacteria</taxon>
        <taxon>Bacillati</taxon>
        <taxon>Bacillota</taxon>
        <taxon>Clostridia</taxon>
        <taxon>Eubacteriales</taxon>
        <taxon>Symbiobacteriaceae</taxon>
        <taxon>Symbiobacterium</taxon>
    </lineage>
</organism>
<gene>
    <name evidence="2" type="ORF">J2Z79_000118</name>
</gene>
<dbReference type="GO" id="GO:0003910">
    <property type="term" value="F:DNA ligase (ATP) activity"/>
    <property type="evidence" value="ECO:0007669"/>
    <property type="project" value="UniProtKB-EC"/>
</dbReference>
<dbReference type="EMBL" id="JAGGLG010000001">
    <property type="protein sequence ID" value="MBP2016745.1"/>
    <property type="molecule type" value="Genomic_DNA"/>
</dbReference>
<feature type="domain" description="DNA ligase D polymerase" evidence="1">
    <location>
        <begin position="32"/>
        <end position="283"/>
    </location>
</feature>
<dbReference type="PANTHER" id="PTHR42705">
    <property type="entry name" value="BIFUNCTIONAL NON-HOMOLOGOUS END JOINING PROTEIN LIGD"/>
    <property type="match status" value="1"/>
</dbReference>
<dbReference type="Pfam" id="PF21686">
    <property type="entry name" value="LigD_Prim-Pol"/>
    <property type="match status" value="1"/>
</dbReference>
<evidence type="ECO:0000259" key="1">
    <source>
        <dbReference type="Pfam" id="PF21686"/>
    </source>
</evidence>
<evidence type="ECO:0000313" key="3">
    <source>
        <dbReference type="Proteomes" id="UP001519289"/>
    </source>
</evidence>
<dbReference type="InterPro" id="IPR014145">
    <property type="entry name" value="LigD_pol_dom"/>
</dbReference>
<keyword evidence="2" id="KW-0436">Ligase</keyword>
<protein>
    <submittedName>
        <fullName evidence="2">Bifunctional non-homologous end joining protein LigD</fullName>
        <ecNumber evidence="2">6.5.1.1</ecNumber>
    </submittedName>
</protein>
<dbReference type="Gene3D" id="3.90.920.10">
    <property type="entry name" value="DNA primase, PRIM domain"/>
    <property type="match status" value="1"/>
</dbReference>
<name>A0ABS4JMH0_9FIRM</name>
<dbReference type="CDD" id="cd04865">
    <property type="entry name" value="LigD_Pol_like_2"/>
    <property type="match status" value="1"/>
</dbReference>
<reference evidence="2 3" key="1">
    <citation type="submission" date="2021-03" db="EMBL/GenBank/DDBJ databases">
        <title>Genomic Encyclopedia of Type Strains, Phase IV (KMG-IV): sequencing the most valuable type-strain genomes for metagenomic binning, comparative biology and taxonomic classification.</title>
        <authorList>
            <person name="Goeker M."/>
        </authorList>
    </citation>
    <scope>NUCLEOTIDE SEQUENCE [LARGE SCALE GENOMIC DNA]</scope>
    <source>
        <strain evidence="2 3">DSM 27138</strain>
    </source>
</reference>